<proteinExistence type="predicted"/>
<evidence type="ECO:0000313" key="1">
    <source>
        <dbReference type="EMBL" id="GME94714.1"/>
    </source>
</evidence>
<dbReference type="Proteomes" id="UP001165064">
    <property type="component" value="Unassembled WGS sequence"/>
</dbReference>
<organism evidence="1 2">
    <name type="scientific">Ambrosiozyma monospora</name>
    <name type="common">Yeast</name>
    <name type="synonym">Endomycopsis monosporus</name>
    <dbReference type="NCBI Taxonomy" id="43982"/>
    <lineage>
        <taxon>Eukaryota</taxon>
        <taxon>Fungi</taxon>
        <taxon>Dikarya</taxon>
        <taxon>Ascomycota</taxon>
        <taxon>Saccharomycotina</taxon>
        <taxon>Pichiomycetes</taxon>
        <taxon>Pichiales</taxon>
        <taxon>Pichiaceae</taxon>
        <taxon>Ambrosiozyma</taxon>
    </lineage>
</organism>
<evidence type="ECO:0000313" key="2">
    <source>
        <dbReference type="Proteomes" id="UP001165064"/>
    </source>
</evidence>
<keyword evidence="2" id="KW-1185">Reference proteome</keyword>
<accession>A0ACB5TT79</accession>
<reference evidence="1" key="1">
    <citation type="submission" date="2023-04" db="EMBL/GenBank/DDBJ databases">
        <title>Ambrosiozyma monospora NBRC 10751.</title>
        <authorList>
            <person name="Ichikawa N."/>
            <person name="Sato H."/>
            <person name="Tonouchi N."/>
        </authorList>
    </citation>
    <scope>NUCLEOTIDE SEQUENCE</scope>
    <source>
        <strain evidence="1">NBRC 10751</strain>
    </source>
</reference>
<gene>
    <name evidence="1" type="ORF">Amon02_000963100</name>
</gene>
<sequence>MLPSYIQIVSSLPIELQQQVIRFSLQEINNNIEEYDNNYNRSKRLINRQHRRVSPPPPDLHSVSIENEATKNYFDSVWCHLIDVINYVSRKPKTTISILVNSTLVELQLDQRIKLQIMNNMNTKNPASWIKFISHIPLASLQVRSRSLGGRYGEKHKVQKLQLISFLLKQYKPIEFGIYEPTADFSHLLQYDYNWIGL</sequence>
<protein>
    <submittedName>
        <fullName evidence="1">Unnamed protein product</fullName>
    </submittedName>
</protein>
<dbReference type="EMBL" id="BSXS01009139">
    <property type="protein sequence ID" value="GME94714.1"/>
    <property type="molecule type" value="Genomic_DNA"/>
</dbReference>
<comment type="caution">
    <text evidence="1">The sequence shown here is derived from an EMBL/GenBank/DDBJ whole genome shotgun (WGS) entry which is preliminary data.</text>
</comment>
<name>A0ACB5TT79_AMBMO</name>